<keyword evidence="3 5" id="KW-0863">Zinc-finger</keyword>
<dbReference type="SUPFAM" id="SSF56672">
    <property type="entry name" value="DNA/RNA polymerases"/>
    <property type="match status" value="1"/>
</dbReference>
<dbReference type="Proteomes" id="UP001152797">
    <property type="component" value="Unassembled WGS sequence"/>
</dbReference>
<dbReference type="CDD" id="cd06257">
    <property type="entry name" value="DnaJ"/>
    <property type="match status" value="1"/>
</dbReference>
<dbReference type="EMBL" id="CAMXCT010001501">
    <property type="protein sequence ID" value="CAI3990655.1"/>
    <property type="molecule type" value="Genomic_DNA"/>
</dbReference>
<proteinExistence type="predicted"/>
<dbReference type="PROSITE" id="PS50076">
    <property type="entry name" value="DNAJ_2"/>
    <property type="match status" value="1"/>
</dbReference>
<keyword evidence="11" id="KW-1185">Reference proteome</keyword>
<feature type="region of interest" description="Disordered" evidence="6">
    <location>
        <begin position="1390"/>
        <end position="1442"/>
    </location>
</feature>
<dbReference type="PRINTS" id="PR00625">
    <property type="entry name" value="JDOMAIN"/>
</dbReference>
<dbReference type="FunFam" id="2.10.230.10:FF:000001">
    <property type="entry name" value="DnaJ subfamily A member 2"/>
    <property type="match status" value="1"/>
</dbReference>
<evidence type="ECO:0000256" key="3">
    <source>
        <dbReference type="ARBA" id="ARBA00022771"/>
    </source>
</evidence>
<dbReference type="InterPro" id="IPR001623">
    <property type="entry name" value="DnaJ_domain"/>
</dbReference>
<evidence type="ECO:0000313" key="11">
    <source>
        <dbReference type="Proteomes" id="UP001152797"/>
    </source>
</evidence>
<dbReference type="EMBL" id="CAMXCT030001501">
    <property type="protein sequence ID" value="CAL4777967.1"/>
    <property type="molecule type" value="Genomic_DNA"/>
</dbReference>
<feature type="region of interest" description="Disordered" evidence="6">
    <location>
        <begin position="79"/>
        <end position="102"/>
    </location>
</feature>
<evidence type="ECO:0000256" key="2">
    <source>
        <dbReference type="ARBA" id="ARBA00022737"/>
    </source>
</evidence>
<protein>
    <submittedName>
        <fullName evidence="10">Chaperone protein DnaJ</fullName>
    </submittedName>
</protein>
<dbReference type="SUPFAM" id="SSF57938">
    <property type="entry name" value="DnaJ/Hsp40 cysteine-rich domain"/>
    <property type="match status" value="1"/>
</dbReference>
<evidence type="ECO:0000259" key="7">
    <source>
        <dbReference type="PROSITE" id="PS50076"/>
    </source>
</evidence>
<feature type="compositionally biased region" description="Low complexity" evidence="6">
    <location>
        <begin position="1404"/>
        <end position="1415"/>
    </location>
</feature>
<feature type="zinc finger region" description="CR-type" evidence="5">
    <location>
        <begin position="2450"/>
        <end position="2530"/>
    </location>
</feature>
<reference evidence="10 11" key="2">
    <citation type="submission" date="2024-05" db="EMBL/GenBank/DDBJ databases">
        <authorList>
            <person name="Chen Y."/>
            <person name="Shah S."/>
            <person name="Dougan E. K."/>
            <person name="Thang M."/>
            <person name="Chan C."/>
        </authorList>
    </citation>
    <scope>NUCLEOTIDE SEQUENCE [LARGE SCALE GENOMIC DNA]</scope>
</reference>
<dbReference type="OrthoDB" id="436899at2759"/>
<feature type="domain" description="CR-type" evidence="8">
    <location>
        <begin position="2450"/>
        <end position="2530"/>
    </location>
</feature>
<dbReference type="PROSITE" id="PS51188">
    <property type="entry name" value="ZF_CR"/>
    <property type="match status" value="1"/>
</dbReference>
<dbReference type="Pfam" id="PF00226">
    <property type="entry name" value="DnaJ"/>
    <property type="match status" value="1"/>
</dbReference>
<dbReference type="GO" id="GO:0008270">
    <property type="term" value="F:zinc ion binding"/>
    <property type="evidence" value="ECO:0007669"/>
    <property type="project" value="UniProtKB-KW"/>
</dbReference>
<keyword evidence="2" id="KW-0677">Repeat</keyword>
<name>A0A9P1CFQ2_9DINO</name>
<dbReference type="GO" id="GO:0051082">
    <property type="term" value="F:unfolded protein binding"/>
    <property type="evidence" value="ECO:0007669"/>
    <property type="project" value="InterPro"/>
</dbReference>
<dbReference type="InterPro" id="IPR043128">
    <property type="entry name" value="Rev_trsase/Diguanyl_cyclase"/>
</dbReference>
<sequence length="2550" mass="282758">MIFKGSGVVGAFHVLAENRSQGVEPDEPRSPGYSASVASLSDLETEEIPFRAIDMLASKPVFRRDLAVPAHSTAFEGGNIFGSPSNADASPAHEPGHDSKHDVDNVLDVQTEHSFDGPDQQWEPQCDTEEFAPQQHGVTLASAQWNEIIASSFAQFQQTQPALRLPWEVGTMAAVFNIDENPLPQCLGLAEMDRSSSAQSSDSLQQKLTSFTMPHGASFVHAVKSMRDMNFFEEKSQRLDLACAQWLNILSIDWSASGVGPQLAASLQKDHSGSDATMILRSCFGVKSPSTLLKRAGSIQKFLSWFDRSDTCRELGARAIPLQEPVVWEFFVWLKQQRLADAKGYTVPSAFLETVRFCRFTLDLHGTEGILGSRRLSGIYATFFDMRAGGEEGGWDEVAVGERAKDTTRDVANSSKELRVDQSLSLLLTLLMSSENFAYLFKKHFLSKLGIALNLHYWRKSGMHPSCLINNLDLLVGFQFALSMRFLQSFDKLDIQHDLVLCFWLKVLMHLGSNHTHVLLSVARYQLLATTVHVNVSLSRDSWYNWGLDLLCYGRLMVRKYALIFTCVEWLRNLVCTVVGLLVNTLEIFWWHMSNSGFLTLRLIKYSHESMALFPFFATQGRLTLLQASGQDGVFYKQLDSDENFELVWLREGASLEEARRLATEDAASFGLAEKGKTGLLAVRFKTVDAASSFATRHSLFDSASVGRWKISGVPSSTGLHGLCELLHARKCNSSSLFCRKLCQKQLREAYTMPQLLLDGVLLKKEQPPGDVIAICETNLDWQEAWAHPDLWGGRINRGAEAVFLAVCTDLELCPTDQYVYCWDPAGFWGSQHLRGRPRGQADRHEQYLPIVVPWDGITNDPWLETFMEVYDSCGLQLNRRPLGPLLPAPRVDGTFCARPLTTSEAAEWLRGLLHGTPDHSSFRSHSLKATLLGWGARAGLDKETRAVLGHHCNSLNGSEVVYSRQLQTRALRKLGLILKRVRMGLSLEDDAMRELGVISTPPPLTPRLAATMPVLSQPAAPSSHAQVVAAAGEIAVDAAVGAALELEELQSVKEEQLDLQTLEEAADRLTLFPVELVSAGVIEIESSSGSDSDSSGSSSDSSTSSTKEPGPKSVRYCEDVPANVDYFRHHKSGILHSCKLNDVSIETLVQAASGRPPTLNESTILKRVAFEAQTFLTATLRQQVGRTDDAPRRIAFAERNTRMEALRTTLGGLTISGELEPAHSLLDRVCNLYETNSIKHLDLATCISRTQEIQGTTKNKELTLERGSLVLRAGDDKATCPTDSEIKVHYAFVRRGVAMQFAKLMSYNQHTQWETFLFEAMHREPPPGFSRPPLAAILQCDKAAWGRLSATVSSVRQKEDGTYPLGIALLELRSDPAIALYLMPTTKSSGGAPAASTPWRSHPYSSSGSGPRPKGTGKGKKGGKPSSPPVPSELRGKWHRSPQGEPICFGYNCRSGCAEKHIKPGQKCSKGLHICAEPRCGVAATMENPRSSYFWLTKWFLQLMATTDLYCGDFQVCMLGGSRDKWTRIVANFPGITSLNIRCDRRHSHEPWGFARDDTGQKVWATSLESQYPKKMRVALVNILLQFFAANGMKLKAESLEDDTNPLQATQQAQISAGYQPRPSRVPPVVADFSSVAVFLVKELAEIPCALLAKLDKDITLHTIEGLPVTVPKYSRYLRFSALAAPVKGGEEGQSAQSAKGKLDHGMSLVRAKELETEEKANALLRHPKVAEVTCEKRILLTREMLEEIAYEDTDALKLLHEGATLAGEIEPSKAFQSQFKPCLATMEQLQANADKRNALVLRMTTSSGDESMDLQLLEETCNELQRGWAEGPFQLHELEPGATISRRFPLTQGEKTRLIDDFSVSGVNDSCIMHNKLDLHMIDTFCAMIKMYFNKRIQQRSSCSLVCKTYDLKSAYRQVPIRPSHYKFAYFSIFNCKTGRAEIYRLKTMPFGATHSVFCFLRLSRMLFAIATKGLYLLSTNFYDDFILAAQVDLQQSARCSMELLFRLTGWLYAGEGKKATQFSQFCKALGVEFDFSRSEQGILHVCNTQARRDELVKQISDAVAKGCLGKHETLVLRGRLGFADSFLHGRLGKLVLKNLVDHAYGKSSRMEPDLVVALKAMVDRLQLAGPRRVTSGNAKQWCIFTDASFEQSVGTGGIGGVLVDSASKVQQWFGIYLDEHVCKLFGSDDKGTIIYELELLAAVLATSLWCADCSDDMHVHFGDNDSVRFSLVRACASGDVAQRLTQYNLQLEAKSGTRLWFARVPTECNISDYPSRQQSHPLLGIEEDMSGKAKEFLQKILEDVQVPKAMWSQALEVRGKEGSLYDVLGVDKNASEQEIKKAYKRAAVKFHPDKAPESERPQYEERFKRISRAYEILSDPEKRRAYDLRGESAFDGAGGGAQGGFGPGVDPFDMFRSMFGQNFGFGVARTPDVGYEVEVTMEEMYKGFNKSVRYDRDAVCRTCQGMGATQIETCVFCNGRGVIVEDRQVGPGYFQRVQRHCQRCGGQGAQARNRCSKCRGKGFVKEQAAACDGSGSYVGCPNTISMT</sequence>
<dbReference type="Pfam" id="PF00684">
    <property type="entry name" value="DnaJ_CXXCXGXG"/>
    <property type="match status" value="1"/>
</dbReference>
<feature type="compositionally biased region" description="Low complexity" evidence="6">
    <location>
        <begin position="1087"/>
        <end position="1107"/>
    </location>
</feature>
<dbReference type="GO" id="GO:0030544">
    <property type="term" value="F:Hsp70 protein binding"/>
    <property type="evidence" value="ECO:0007669"/>
    <property type="project" value="InterPro"/>
</dbReference>
<dbReference type="Gene3D" id="3.10.10.10">
    <property type="entry name" value="HIV Type 1 Reverse Transcriptase, subunit A, domain 1"/>
    <property type="match status" value="1"/>
</dbReference>
<dbReference type="Gene3D" id="2.60.260.20">
    <property type="entry name" value="Urease metallochaperone UreE, N-terminal domain"/>
    <property type="match status" value="1"/>
</dbReference>
<keyword evidence="1 5" id="KW-0479">Metal-binding</keyword>
<dbReference type="SMART" id="SM00271">
    <property type="entry name" value="DnaJ"/>
    <property type="match status" value="1"/>
</dbReference>
<dbReference type="GO" id="GO:0006457">
    <property type="term" value="P:protein folding"/>
    <property type="evidence" value="ECO:0007669"/>
    <property type="project" value="InterPro"/>
</dbReference>
<organism evidence="9">
    <name type="scientific">Cladocopium goreaui</name>
    <dbReference type="NCBI Taxonomy" id="2562237"/>
    <lineage>
        <taxon>Eukaryota</taxon>
        <taxon>Sar</taxon>
        <taxon>Alveolata</taxon>
        <taxon>Dinophyceae</taxon>
        <taxon>Suessiales</taxon>
        <taxon>Symbiodiniaceae</taxon>
        <taxon>Cladocopium</taxon>
    </lineage>
</organism>
<evidence type="ECO:0000256" key="1">
    <source>
        <dbReference type="ARBA" id="ARBA00022723"/>
    </source>
</evidence>
<dbReference type="PROSITE" id="PS00636">
    <property type="entry name" value="DNAJ_1"/>
    <property type="match status" value="1"/>
</dbReference>
<dbReference type="PANTHER" id="PTHR43888">
    <property type="entry name" value="DNAJ-LIKE-2, ISOFORM A-RELATED"/>
    <property type="match status" value="1"/>
</dbReference>
<evidence type="ECO:0000256" key="4">
    <source>
        <dbReference type="ARBA" id="ARBA00022833"/>
    </source>
</evidence>
<evidence type="ECO:0000313" key="9">
    <source>
        <dbReference type="EMBL" id="CAI3990655.1"/>
    </source>
</evidence>
<comment type="caution">
    <text evidence="9">The sequence shown here is derived from an EMBL/GenBank/DDBJ whole genome shotgun (WGS) entry which is preliminary data.</text>
</comment>
<feature type="region of interest" description="Disordered" evidence="6">
    <location>
        <begin position="1086"/>
        <end position="1116"/>
    </location>
</feature>
<dbReference type="InterPro" id="IPR036410">
    <property type="entry name" value="HSP_DnaJ_Cys-rich_dom_sf"/>
</dbReference>
<dbReference type="InterPro" id="IPR043502">
    <property type="entry name" value="DNA/RNA_pol_sf"/>
</dbReference>
<dbReference type="Gene3D" id="3.30.70.270">
    <property type="match status" value="1"/>
</dbReference>
<dbReference type="EMBL" id="CAMXCT020001501">
    <property type="protein sequence ID" value="CAL1144030.1"/>
    <property type="molecule type" value="Genomic_DNA"/>
</dbReference>
<dbReference type="InterPro" id="IPR036869">
    <property type="entry name" value="J_dom_sf"/>
</dbReference>
<evidence type="ECO:0000256" key="5">
    <source>
        <dbReference type="PROSITE-ProRule" id="PRU00546"/>
    </source>
</evidence>
<evidence type="ECO:0000259" key="8">
    <source>
        <dbReference type="PROSITE" id="PS51188"/>
    </source>
</evidence>
<dbReference type="Gene3D" id="2.10.230.10">
    <property type="entry name" value="Heat shock protein DnaJ, cysteine-rich domain"/>
    <property type="match status" value="1"/>
</dbReference>
<gene>
    <name evidence="9" type="ORF">C1SCF055_LOCUS17627</name>
</gene>
<evidence type="ECO:0000256" key="6">
    <source>
        <dbReference type="SAM" id="MobiDB-lite"/>
    </source>
</evidence>
<dbReference type="Gene3D" id="1.10.287.110">
    <property type="entry name" value="DnaJ domain"/>
    <property type="match status" value="1"/>
</dbReference>
<dbReference type="InterPro" id="IPR018253">
    <property type="entry name" value="DnaJ_domain_CS"/>
</dbReference>
<dbReference type="SUPFAM" id="SSF46565">
    <property type="entry name" value="Chaperone J-domain"/>
    <property type="match status" value="1"/>
</dbReference>
<dbReference type="InterPro" id="IPR044713">
    <property type="entry name" value="DNJA1/2-like"/>
</dbReference>
<feature type="domain" description="J" evidence="7">
    <location>
        <begin position="2326"/>
        <end position="2393"/>
    </location>
</feature>
<dbReference type="InterPro" id="IPR001305">
    <property type="entry name" value="HSP_DnaJ_Cys-rich_dom"/>
</dbReference>
<accession>A0A9P1CFQ2</accession>
<dbReference type="CDD" id="cd10719">
    <property type="entry name" value="DnaJ_zf"/>
    <property type="match status" value="1"/>
</dbReference>
<reference evidence="9" key="1">
    <citation type="submission" date="2022-10" db="EMBL/GenBank/DDBJ databases">
        <authorList>
            <person name="Chen Y."/>
            <person name="Dougan E. K."/>
            <person name="Chan C."/>
            <person name="Rhodes N."/>
            <person name="Thang M."/>
        </authorList>
    </citation>
    <scope>NUCLEOTIDE SEQUENCE</scope>
</reference>
<keyword evidence="4 5" id="KW-0862">Zinc</keyword>
<evidence type="ECO:0000313" key="10">
    <source>
        <dbReference type="EMBL" id="CAL4777967.1"/>
    </source>
</evidence>